<evidence type="ECO:0000313" key="2">
    <source>
        <dbReference type="Proteomes" id="UP001221546"/>
    </source>
</evidence>
<protein>
    <submittedName>
        <fullName evidence="1">Uncharacterized protein</fullName>
    </submittedName>
</protein>
<accession>A0ABY8JR28</accession>
<sequence length="97" mass="10854">MASFETLPLFRQSVRARIIACADCDLPGADPLIVHVNPLPLSACAARELSDDRIFPYCTLPAHSRVCEQARFLGRRMSHEQGFQNARVIVSWNDASR</sequence>
<dbReference type="RefSeq" id="WP_156436282.1">
    <property type="nucleotide sequence ID" value="NZ_CP121646.1"/>
</dbReference>
<name>A0ABY8JR28_9BRAD</name>
<keyword evidence="2" id="KW-1185">Reference proteome</keyword>
<proteinExistence type="predicted"/>
<evidence type="ECO:0000313" key="1">
    <source>
        <dbReference type="EMBL" id="WFU66147.1"/>
    </source>
</evidence>
<reference evidence="1 2" key="1">
    <citation type="submission" date="2023-04" db="EMBL/GenBank/DDBJ databases">
        <title>Australian commercial rhizobial inoculants.</title>
        <authorList>
            <person name="Kohlmeier M.G."/>
            <person name="O'Hara G.W."/>
            <person name="Colombi E."/>
            <person name="Ramsay J.P."/>
            <person name="Terpolilli J."/>
        </authorList>
    </citation>
    <scope>NUCLEOTIDE SEQUENCE [LARGE SCALE GENOMIC DNA]</scope>
    <source>
        <strain evidence="1 2">CB627</strain>
    </source>
</reference>
<dbReference type="Proteomes" id="UP001221546">
    <property type="component" value="Chromosome"/>
</dbReference>
<gene>
    <name evidence="1" type="ORF">QA636_11770</name>
</gene>
<organism evidence="1 2">
    <name type="scientific">Bradyrhizobium brasilense</name>
    <dbReference type="NCBI Taxonomy" id="1419277"/>
    <lineage>
        <taxon>Bacteria</taxon>
        <taxon>Pseudomonadati</taxon>
        <taxon>Pseudomonadota</taxon>
        <taxon>Alphaproteobacteria</taxon>
        <taxon>Hyphomicrobiales</taxon>
        <taxon>Nitrobacteraceae</taxon>
        <taxon>Bradyrhizobium</taxon>
    </lineage>
</organism>
<dbReference type="EMBL" id="CP121646">
    <property type="protein sequence ID" value="WFU66147.1"/>
    <property type="molecule type" value="Genomic_DNA"/>
</dbReference>